<comment type="similarity">
    <text evidence="1">Belongs to the FGGY kinase family.</text>
</comment>
<keyword evidence="8" id="KW-1185">Reference proteome</keyword>
<dbReference type="EMBL" id="BSXN01000097">
    <property type="protein sequence ID" value="GME67088.1"/>
    <property type="molecule type" value="Genomic_DNA"/>
</dbReference>
<evidence type="ECO:0000256" key="2">
    <source>
        <dbReference type="ARBA" id="ARBA00022679"/>
    </source>
</evidence>
<dbReference type="Gene3D" id="1.20.58.2240">
    <property type="match status" value="1"/>
</dbReference>
<dbReference type="InterPro" id="IPR018484">
    <property type="entry name" value="FGGY_N"/>
</dbReference>
<evidence type="ECO:0000313" key="8">
    <source>
        <dbReference type="Proteomes" id="UP001165120"/>
    </source>
</evidence>
<feature type="region of interest" description="Disordered" evidence="4">
    <location>
        <begin position="672"/>
        <end position="699"/>
    </location>
</feature>
<dbReference type="GO" id="GO:0005737">
    <property type="term" value="C:cytoplasm"/>
    <property type="evidence" value="ECO:0007669"/>
    <property type="project" value="TreeGrafter"/>
</dbReference>
<proteinExistence type="inferred from homology"/>
<dbReference type="AlphaFoldDB" id="A0A9W6SVH7"/>
<dbReference type="PANTHER" id="PTHR43435">
    <property type="entry name" value="RIBULOKINASE"/>
    <property type="match status" value="1"/>
</dbReference>
<feature type="domain" description="Carbohydrate kinase FGGY C-terminal" evidence="6">
    <location>
        <begin position="333"/>
        <end position="545"/>
    </location>
</feature>
<dbReference type="GO" id="GO:0019150">
    <property type="term" value="F:D-ribulokinase activity"/>
    <property type="evidence" value="ECO:0007669"/>
    <property type="project" value="TreeGrafter"/>
</dbReference>
<evidence type="ECO:0000256" key="4">
    <source>
        <dbReference type="SAM" id="MobiDB-lite"/>
    </source>
</evidence>
<organism evidence="7 8">
    <name type="scientific">Candida boidinii</name>
    <name type="common">Yeast</name>
    <dbReference type="NCBI Taxonomy" id="5477"/>
    <lineage>
        <taxon>Eukaryota</taxon>
        <taxon>Fungi</taxon>
        <taxon>Dikarya</taxon>
        <taxon>Ascomycota</taxon>
        <taxon>Saccharomycotina</taxon>
        <taxon>Pichiomycetes</taxon>
        <taxon>Pichiales</taxon>
        <taxon>Pichiaceae</taxon>
        <taxon>Ogataea</taxon>
        <taxon>Ogataea/Candida clade</taxon>
    </lineage>
</organism>
<feature type="region of interest" description="Disordered" evidence="4">
    <location>
        <begin position="563"/>
        <end position="585"/>
    </location>
</feature>
<sequence length="767" mass="82435">MSAVRNRSFSNPFGLSLAQLQENEDPVYYIGVDVGTGSARAAVVDQTGAILGLSERPITRHELKASHITQSSTEIWDSICYCVKTSLQQSHVDPASVMGIGFDATCSLVAINEESDKPMAVGPDFSDELENIILWMDHRADAETDQINATGDKCLKYVGGKMSIEMELPKMKWLKHHMPNDSTGTSLFNQCKFYDLADYLTYKATSKETRSYCSVVCKQGFVPPGIDGSVHGWSAEFLNKVGVPELVEDNFRRLGGVPGKNGVYLSAGETIGPLTKESAEELGLTTACYVGSGVIDAYAGWIGTVAAKTEVPVPELVKHDNETKGIGKACGRLAAVAGTSTCHIAMSKEPIFVPGVWGPYRDVMASGFWCAEGGQSCTGALLAHVLSTHPAYTELGVVSESSGLSRFDYLNSRLETLKKTRKERSVVSLARNLFFYGDFHGNRSPIADPHMKASIIGQSMDVSIDDLAITYLGACEFIGQQTRQIIEQMENSGHDIHAIFMSGGQCRNGLLMRLLADCTGLPIVIPRYIDASVVFGAAMLGATAAEDAIKALKKSSSSTANARRGSVKSVVTDDKLPPSPYTAPSATASMTSISALAAGNASQSFPFPVMTPIEDESKQLGYENNVDAITDDEEEEEVISFGTHTKNQETATNHFLSKNAAKLGLKPLTSLDKASTNDSSIRKPRANSAASNAGAADDAGEPGAKLWAVMQSLSGVGRIIFPSSPNDPDRKLLGTKYKIFLDQIATQQKYREMVGKTEAAIEQYLSI</sequence>
<evidence type="ECO:0000256" key="1">
    <source>
        <dbReference type="ARBA" id="ARBA00009156"/>
    </source>
</evidence>
<evidence type="ECO:0000259" key="5">
    <source>
        <dbReference type="Pfam" id="PF00370"/>
    </source>
</evidence>
<dbReference type="InterPro" id="IPR018485">
    <property type="entry name" value="FGGY_C"/>
</dbReference>
<dbReference type="NCBIfam" id="TIGR01315">
    <property type="entry name" value="5C_CHO_kinase"/>
    <property type="match status" value="1"/>
</dbReference>
<keyword evidence="2" id="KW-0808">Transferase</keyword>
<comment type="caution">
    <text evidence="7">The sequence shown here is derived from an EMBL/GenBank/DDBJ whole genome shotgun (WGS) entry which is preliminary data.</text>
</comment>
<gene>
    <name evidence="7" type="ORF">Cboi02_000051900</name>
</gene>
<dbReference type="InterPro" id="IPR043129">
    <property type="entry name" value="ATPase_NBD"/>
</dbReference>
<feature type="domain" description="Carbohydrate kinase FGGY N-terminal" evidence="5">
    <location>
        <begin position="28"/>
        <end position="302"/>
    </location>
</feature>
<dbReference type="SUPFAM" id="SSF53067">
    <property type="entry name" value="Actin-like ATPase domain"/>
    <property type="match status" value="2"/>
</dbReference>
<dbReference type="Pfam" id="PF00370">
    <property type="entry name" value="FGGY_N"/>
    <property type="match status" value="1"/>
</dbReference>
<protein>
    <submittedName>
        <fullName evidence="7">Unnamed protein product</fullName>
    </submittedName>
</protein>
<dbReference type="PANTHER" id="PTHR43435:SF4">
    <property type="entry name" value="FGGY CARBOHYDRATE KINASE DOMAIN-CONTAINING PROTEIN"/>
    <property type="match status" value="1"/>
</dbReference>
<keyword evidence="3" id="KW-0418">Kinase</keyword>
<evidence type="ECO:0000259" key="6">
    <source>
        <dbReference type="Pfam" id="PF02782"/>
    </source>
</evidence>
<feature type="compositionally biased region" description="Low complexity" evidence="4">
    <location>
        <begin position="686"/>
        <end position="697"/>
    </location>
</feature>
<evidence type="ECO:0000313" key="7">
    <source>
        <dbReference type="EMBL" id="GME67088.1"/>
    </source>
</evidence>
<name>A0A9W6SVH7_CANBO</name>
<dbReference type="InterPro" id="IPR006003">
    <property type="entry name" value="FGGY_RbtK-like"/>
</dbReference>
<evidence type="ECO:0000256" key="3">
    <source>
        <dbReference type="ARBA" id="ARBA00022777"/>
    </source>
</evidence>
<accession>A0A9W6SVH7</accession>
<dbReference type="Gene3D" id="3.30.420.40">
    <property type="match status" value="1"/>
</dbReference>
<reference evidence="7" key="1">
    <citation type="submission" date="2023-04" db="EMBL/GenBank/DDBJ databases">
        <title>Candida boidinii NBRC 10035.</title>
        <authorList>
            <person name="Ichikawa N."/>
            <person name="Sato H."/>
            <person name="Tonouchi N."/>
        </authorList>
    </citation>
    <scope>NUCLEOTIDE SEQUENCE</scope>
    <source>
        <strain evidence="7">NBRC 10035</strain>
    </source>
</reference>
<dbReference type="GO" id="GO:0019321">
    <property type="term" value="P:pentose metabolic process"/>
    <property type="evidence" value="ECO:0007669"/>
    <property type="project" value="TreeGrafter"/>
</dbReference>
<dbReference type="CDD" id="cd07782">
    <property type="entry name" value="ASKHA_NBD_FGGY_D-RBK"/>
    <property type="match status" value="1"/>
</dbReference>
<dbReference type="Proteomes" id="UP001165120">
    <property type="component" value="Unassembled WGS sequence"/>
</dbReference>
<dbReference type="Pfam" id="PF02782">
    <property type="entry name" value="FGGY_C"/>
    <property type="match status" value="1"/>
</dbReference>